<protein>
    <submittedName>
        <fullName evidence="1">Uncharacterized protein</fullName>
    </submittedName>
</protein>
<comment type="caution">
    <text evidence="1">The sequence shown here is derived from an EMBL/GenBank/DDBJ whole genome shotgun (WGS) entry which is preliminary data.</text>
</comment>
<dbReference type="EMBL" id="SRLO01000851">
    <property type="protein sequence ID" value="TNN45366.1"/>
    <property type="molecule type" value="Genomic_DNA"/>
</dbReference>
<sequence length="81" mass="9136">MDTPTKLQTRPQSHIFIFSSPRSNSSGHFNRFVAVVEKAFKRVNLRPRLPDPPERPADVSPAYRVEAGATSGPRLQFLECQ</sequence>
<keyword evidence="2" id="KW-1185">Reference proteome</keyword>
<evidence type="ECO:0000313" key="2">
    <source>
        <dbReference type="Proteomes" id="UP000314294"/>
    </source>
</evidence>
<dbReference type="Proteomes" id="UP000314294">
    <property type="component" value="Unassembled WGS sequence"/>
</dbReference>
<reference evidence="1 2" key="1">
    <citation type="submission" date="2019-03" db="EMBL/GenBank/DDBJ databases">
        <title>First draft genome of Liparis tanakae, snailfish: a comprehensive survey of snailfish specific genes.</title>
        <authorList>
            <person name="Kim W."/>
            <person name="Song I."/>
            <person name="Jeong J.-H."/>
            <person name="Kim D."/>
            <person name="Kim S."/>
            <person name="Ryu S."/>
            <person name="Song J.Y."/>
            <person name="Lee S.K."/>
        </authorList>
    </citation>
    <scope>NUCLEOTIDE SEQUENCE [LARGE SCALE GENOMIC DNA]</scope>
    <source>
        <tissue evidence="1">Muscle</tissue>
    </source>
</reference>
<organism evidence="1 2">
    <name type="scientific">Liparis tanakae</name>
    <name type="common">Tanaka's snailfish</name>
    <dbReference type="NCBI Taxonomy" id="230148"/>
    <lineage>
        <taxon>Eukaryota</taxon>
        <taxon>Metazoa</taxon>
        <taxon>Chordata</taxon>
        <taxon>Craniata</taxon>
        <taxon>Vertebrata</taxon>
        <taxon>Euteleostomi</taxon>
        <taxon>Actinopterygii</taxon>
        <taxon>Neopterygii</taxon>
        <taxon>Teleostei</taxon>
        <taxon>Neoteleostei</taxon>
        <taxon>Acanthomorphata</taxon>
        <taxon>Eupercaria</taxon>
        <taxon>Perciformes</taxon>
        <taxon>Cottioidei</taxon>
        <taxon>Cottales</taxon>
        <taxon>Liparidae</taxon>
        <taxon>Liparis</taxon>
    </lineage>
</organism>
<name>A0A4Z2FVW2_9TELE</name>
<accession>A0A4Z2FVW2</accession>
<proteinExistence type="predicted"/>
<gene>
    <name evidence="1" type="ORF">EYF80_044442</name>
</gene>
<evidence type="ECO:0000313" key="1">
    <source>
        <dbReference type="EMBL" id="TNN45366.1"/>
    </source>
</evidence>
<dbReference type="AlphaFoldDB" id="A0A4Z2FVW2"/>